<sequence>MELFECTGLRARLSPAQCRANRTRPVSSSLANLPTRPPACRSCVQWKEIDPPPPEVEDPAEQALAETLATLWSDIDEGRLGVKYILTAYNRRVFPELQKRRSVIMADWLQTLGFRVLDGETFREVRGRRCLLVDAAVEAFVKGRGFPLLQDPGEVAAVDQLLGVVGLKQELPDPGEDCRVSEDPEEGEPVARTLQEASMPAPDLVRPSPDAAPCPQCRYFQPLPTFHGGVEGMRLCWSDTPHWDFACYRPRQERLMASMTEGERV</sequence>
<organism evidence="1">
    <name type="scientific">Desulfovibrio sp. U5L</name>
    <dbReference type="NCBI Taxonomy" id="596152"/>
    <lineage>
        <taxon>Bacteria</taxon>
        <taxon>Pseudomonadati</taxon>
        <taxon>Thermodesulfobacteriota</taxon>
        <taxon>Desulfovibrionia</taxon>
        <taxon>Desulfovibrionales</taxon>
        <taxon>Desulfovibrionaceae</taxon>
        <taxon>Desulfovibrio</taxon>
    </lineage>
</organism>
<dbReference type="HOGENOM" id="CLU_1048608_0_0_7"/>
<reference evidence="1" key="1">
    <citation type="submission" date="2011-11" db="EMBL/GenBank/DDBJ databases">
        <title>Improved High-Quality Draft sequence of Desulfovibrio sp. U5L.</title>
        <authorList>
            <consortium name="US DOE Joint Genome Institute"/>
            <person name="Lucas S."/>
            <person name="Han J."/>
            <person name="Lapidus A."/>
            <person name="Cheng J.-F."/>
            <person name="Goodwin L."/>
            <person name="Pitluck S."/>
            <person name="Peters L."/>
            <person name="Ovchinnikova G."/>
            <person name="Held B."/>
            <person name="Detter J.C."/>
            <person name="Han C."/>
            <person name="Tapia R."/>
            <person name="Land M."/>
            <person name="Hauser L."/>
            <person name="Kyrpides N."/>
            <person name="Ivanova N."/>
            <person name="Pagani I."/>
            <person name="Gabster J."/>
            <person name="Walker C."/>
            <person name="Stolyar S."/>
            <person name="Stahl D."/>
            <person name="Arkin A."/>
            <person name="Dehal P."/>
            <person name="Hazen T."/>
            <person name="Woyke T."/>
        </authorList>
    </citation>
    <scope>NUCLEOTIDE SEQUENCE [LARGE SCALE GENOMIC DNA]</scope>
    <source>
        <strain evidence="1">U5L</strain>
    </source>
</reference>
<dbReference type="EMBL" id="JH600068">
    <property type="protein sequence ID" value="EIG53583.1"/>
    <property type="molecule type" value="Genomic_DNA"/>
</dbReference>
<name>I2Q1C7_9BACT</name>
<dbReference type="AlphaFoldDB" id="I2Q1C7"/>
<gene>
    <name evidence="1" type="ORF">DesU5LDRAFT_1909</name>
</gene>
<accession>I2Q1C7</accession>
<evidence type="ECO:0000313" key="1">
    <source>
        <dbReference type="EMBL" id="EIG53583.1"/>
    </source>
</evidence>
<protein>
    <submittedName>
        <fullName evidence="1">Uncharacterized protein</fullName>
    </submittedName>
</protein>
<proteinExistence type="predicted"/>
<dbReference type="STRING" id="596152.DesU5LDRAFT_1909"/>